<evidence type="ECO:0000256" key="2">
    <source>
        <dbReference type="ARBA" id="ARBA00022801"/>
    </source>
</evidence>
<reference key="2">
    <citation type="submission" date="2011-04" db="EMBL/GenBank/DDBJ databases">
        <title>Complete sequence of plasmid 3 of Haliscomenobacter hydrossis DSM 1100.</title>
        <authorList>
            <consortium name="US DOE Joint Genome Institute (JGI-PGF)"/>
            <person name="Lucas S."/>
            <person name="Han J."/>
            <person name="Lapidus A."/>
            <person name="Bruce D."/>
            <person name="Goodwin L."/>
            <person name="Pitluck S."/>
            <person name="Peters L."/>
            <person name="Kyrpides N."/>
            <person name="Mavromatis K."/>
            <person name="Ivanova N."/>
            <person name="Ovchinnikova G."/>
            <person name="Pagani I."/>
            <person name="Daligault H."/>
            <person name="Detter J.C."/>
            <person name="Han C."/>
            <person name="Land M."/>
            <person name="Hauser L."/>
            <person name="Markowitz V."/>
            <person name="Cheng J.-F."/>
            <person name="Hugenholtz P."/>
            <person name="Woyke T."/>
            <person name="Wu D."/>
            <person name="Verbarg S."/>
            <person name="Frueling A."/>
            <person name="Brambilla E."/>
            <person name="Klenk H.-P."/>
            <person name="Eisen J.A."/>
        </authorList>
    </citation>
    <scope>NUCLEOTIDE SEQUENCE</scope>
    <source>
        <strain>DSM 1100</strain>
    </source>
</reference>
<gene>
    <name evidence="6" type="ordered locus">Halhy_6821</name>
</gene>
<dbReference type="AlphaFoldDB" id="F4L8C5"/>
<dbReference type="OrthoDB" id="105927at2"/>
<dbReference type="SMR" id="F4L8C5"/>
<feature type="binding site" evidence="4">
    <location>
        <position position="22"/>
    </location>
    <ligand>
        <name>Zn(2+)</name>
        <dbReference type="ChEBI" id="CHEBI:29105"/>
        <label>1</label>
    </ligand>
</feature>
<evidence type="ECO:0000313" key="6">
    <source>
        <dbReference type="EMBL" id="AEE54633.1"/>
    </source>
</evidence>
<dbReference type="PANTHER" id="PTHR10819">
    <property type="entry name" value="PHOSPHOTRIESTERASE-RELATED"/>
    <property type="match status" value="1"/>
</dbReference>
<protein>
    <submittedName>
        <fullName evidence="6">Aryldialkylphosphatase</fullName>
    </submittedName>
</protein>
<dbReference type="KEGG" id="hhy:Halhy_6821"/>
<feature type="binding site" evidence="4">
    <location>
        <position position="24"/>
    </location>
    <ligand>
        <name>Zn(2+)</name>
        <dbReference type="ChEBI" id="CHEBI:29105"/>
        <label>1</label>
    </ligand>
</feature>
<dbReference type="PROSITE" id="PS51347">
    <property type="entry name" value="PHOSPHOTRIESTERASE_2"/>
    <property type="match status" value="1"/>
</dbReference>
<keyword evidence="2" id="KW-0378">Hydrolase</keyword>
<geneLocation type="plasmid" evidence="6 7">
    <name>pHALHY03</name>
</geneLocation>
<dbReference type="Gene3D" id="3.20.20.140">
    <property type="entry name" value="Metal-dependent hydrolases"/>
    <property type="match status" value="1"/>
</dbReference>
<dbReference type="EMBL" id="CP002694">
    <property type="protein sequence ID" value="AEE54633.1"/>
    <property type="molecule type" value="Genomic_DNA"/>
</dbReference>
<dbReference type="GO" id="GO:0008270">
    <property type="term" value="F:zinc ion binding"/>
    <property type="evidence" value="ECO:0007669"/>
    <property type="project" value="InterPro"/>
</dbReference>
<name>F4L8C5_HALH1</name>
<dbReference type="GO" id="GO:0016787">
    <property type="term" value="F:hydrolase activity"/>
    <property type="evidence" value="ECO:0007669"/>
    <property type="project" value="UniProtKB-KW"/>
</dbReference>
<organism evidence="6 7">
    <name type="scientific">Haliscomenobacter hydrossis (strain ATCC 27775 / DSM 1100 / LMG 10767 / O)</name>
    <dbReference type="NCBI Taxonomy" id="760192"/>
    <lineage>
        <taxon>Bacteria</taxon>
        <taxon>Pseudomonadati</taxon>
        <taxon>Bacteroidota</taxon>
        <taxon>Saprospiria</taxon>
        <taxon>Saprospirales</taxon>
        <taxon>Haliscomenobacteraceae</taxon>
        <taxon>Haliscomenobacter</taxon>
    </lineage>
</organism>
<dbReference type="HOGENOM" id="CLU_054760_1_1_10"/>
<feature type="modified residue" description="N6-carboxylysine" evidence="3 5">
    <location>
        <position position="147"/>
    </location>
</feature>
<proteinExistence type="inferred from homology"/>
<keyword evidence="7" id="KW-1185">Reference proteome</keyword>
<feature type="binding site" evidence="4">
    <location>
        <position position="180"/>
    </location>
    <ligand>
        <name>Zn(2+)</name>
        <dbReference type="ChEBI" id="CHEBI:29105"/>
        <label>2</label>
    </ligand>
</feature>
<sequence>MPFIRTILGDLPSEKMGITFSHEHVVIEENYVTLDHPGFLLNDVEKISTELWGLKNLGCATMVDTMPVNAGRNPTKSATISRQTGIQLIVPTGIHLEQYYPASHWRYRYTEDQLSDLFIADIELGIDRFDYNGPIVQRTAHRAGLIKLATGDESITAHQEKIFRAVVNAHRATGAPILTHTNAGKHALAQAEYFAKLGANLQHIVLSHVDKNRDLGYQYALMQTGVSVEYDSAFRWKTGAENWTYTLLEKLLPHYPGQITVGMDAAKNSYWRAYGGKPGLDFLLTTFVEELNQRDLGHYFKAIFIENPARIFSFEQQL</sequence>
<dbReference type="Pfam" id="PF02126">
    <property type="entry name" value="PTE"/>
    <property type="match status" value="1"/>
</dbReference>
<comment type="cofactor">
    <cofactor evidence="4">
        <name>a divalent metal cation</name>
        <dbReference type="ChEBI" id="CHEBI:60240"/>
    </cofactor>
    <text evidence="4">Binds 2 divalent metal cations per subunit.</text>
</comment>
<reference evidence="6 7" key="1">
    <citation type="journal article" date="2011" name="Stand. Genomic Sci.">
        <title>Complete genome sequence of Haliscomenobacter hydrossis type strain (O).</title>
        <authorList>
            <consortium name="US DOE Joint Genome Institute (JGI-PGF)"/>
            <person name="Daligault H."/>
            <person name="Lapidus A."/>
            <person name="Zeytun A."/>
            <person name="Nolan M."/>
            <person name="Lucas S."/>
            <person name="Del Rio T.G."/>
            <person name="Tice H."/>
            <person name="Cheng J.F."/>
            <person name="Tapia R."/>
            <person name="Han C."/>
            <person name="Goodwin L."/>
            <person name="Pitluck S."/>
            <person name="Liolios K."/>
            <person name="Pagani I."/>
            <person name="Ivanova N."/>
            <person name="Huntemann M."/>
            <person name="Mavromatis K."/>
            <person name="Mikhailova N."/>
            <person name="Pati A."/>
            <person name="Chen A."/>
            <person name="Palaniappan K."/>
            <person name="Land M."/>
            <person name="Hauser L."/>
            <person name="Brambilla E.M."/>
            <person name="Rohde M."/>
            <person name="Verbarg S."/>
            <person name="Goker M."/>
            <person name="Bristow J."/>
            <person name="Eisen J.A."/>
            <person name="Markowitz V."/>
            <person name="Hugenholtz P."/>
            <person name="Kyrpides N.C."/>
            <person name="Klenk H.P."/>
            <person name="Woyke T."/>
        </authorList>
    </citation>
    <scope>NUCLEOTIDE SEQUENCE [LARGE SCALE GENOMIC DNA]</scope>
    <source>
        <strain evidence="7">ATCC 27775 / DSM 1100 / LMG 10767 / O</strain>
        <plasmid evidence="7">Plasmid pHALHY03</plasmid>
    </source>
</reference>
<evidence type="ECO:0000313" key="7">
    <source>
        <dbReference type="Proteomes" id="UP000008461"/>
    </source>
</evidence>
<feature type="binding site" description="via carbamate group" evidence="4">
    <location>
        <position position="147"/>
    </location>
    <ligand>
        <name>Zn(2+)</name>
        <dbReference type="ChEBI" id="CHEBI:29105"/>
        <label>2</label>
    </ligand>
</feature>
<dbReference type="PANTHER" id="PTHR10819:SF3">
    <property type="entry name" value="PHOSPHOTRIESTERASE-RELATED PROTEIN"/>
    <property type="match status" value="1"/>
</dbReference>
<evidence type="ECO:0000256" key="4">
    <source>
        <dbReference type="PIRSR" id="PIRSR601559-51"/>
    </source>
</evidence>
<evidence type="ECO:0000256" key="5">
    <source>
        <dbReference type="PROSITE-ProRule" id="PRU00679"/>
    </source>
</evidence>
<comment type="similarity">
    <text evidence="5">Belongs to the metallo-dependent hydrolases superfamily. Phosphotriesterase family.</text>
</comment>
<dbReference type="SUPFAM" id="SSF51556">
    <property type="entry name" value="Metallo-dependent hydrolases"/>
    <property type="match status" value="1"/>
</dbReference>
<evidence type="ECO:0000256" key="1">
    <source>
        <dbReference type="ARBA" id="ARBA00022723"/>
    </source>
</evidence>
<dbReference type="Proteomes" id="UP000008461">
    <property type="component" value="Plasmid pHALHY03"/>
</dbReference>
<dbReference type="InterPro" id="IPR001559">
    <property type="entry name" value="Phosphotriesterase"/>
</dbReference>
<feature type="binding site" description="via carbamate group" evidence="4">
    <location>
        <position position="147"/>
    </location>
    <ligand>
        <name>Zn(2+)</name>
        <dbReference type="ChEBI" id="CHEBI:29105"/>
        <label>1</label>
    </ligand>
</feature>
<keyword evidence="1 4" id="KW-0479">Metal-binding</keyword>
<accession>F4L8C5</accession>
<feature type="binding site" evidence="4">
    <location>
        <position position="264"/>
    </location>
    <ligand>
        <name>Zn(2+)</name>
        <dbReference type="ChEBI" id="CHEBI:29105"/>
        <label>1</label>
    </ligand>
</feature>
<dbReference type="InterPro" id="IPR032466">
    <property type="entry name" value="Metal_Hydrolase"/>
</dbReference>
<dbReference type="RefSeq" id="WP_013769149.1">
    <property type="nucleotide sequence ID" value="NC_015513.1"/>
</dbReference>
<keyword evidence="6" id="KW-0614">Plasmid</keyword>
<feature type="binding site" evidence="4">
    <location>
        <position position="208"/>
    </location>
    <ligand>
        <name>Zn(2+)</name>
        <dbReference type="ChEBI" id="CHEBI:29105"/>
        <label>2</label>
    </ligand>
</feature>
<dbReference type="PIRSF" id="PIRSF016839">
    <property type="entry name" value="PhP"/>
    <property type="match status" value="1"/>
</dbReference>
<evidence type="ECO:0000256" key="3">
    <source>
        <dbReference type="PIRSR" id="PIRSR601559-50"/>
    </source>
</evidence>
<dbReference type="eggNOG" id="COG1735">
    <property type="taxonomic scope" value="Bacteria"/>
</dbReference>